<evidence type="ECO:0000256" key="1">
    <source>
        <dbReference type="ARBA" id="ARBA00001974"/>
    </source>
</evidence>
<comment type="similarity">
    <text evidence="2">Belongs to the FAD-binding monooxygenase family.</text>
</comment>
<name>A0A5E4U3U2_9BURK</name>
<dbReference type="InterPro" id="IPR050775">
    <property type="entry name" value="FAD-binding_Monooxygenases"/>
</dbReference>
<dbReference type="AlphaFoldDB" id="A0A5E4U3U2"/>
<evidence type="ECO:0000313" key="9">
    <source>
        <dbReference type="Proteomes" id="UP000414233"/>
    </source>
</evidence>
<dbReference type="InterPro" id="IPR020946">
    <property type="entry name" value="Flavin_mOase-like"/>
</dbReference>
<protein>
    <submittedName>
        <fullName evidence="8">4-hydroxyacetophenone monooxygenase</fullName>
    </submittedName>
</protein>
<dbReference type="PANTHER" id="PTHR43098:SF2">
    <property type="entry name" value="FAD-BINDING MONOOXYGENASE AUSB-RELATED"/>
    <property type="match status" value="1"/>
</dbReference>
<evidence type="ECO:0000256" key="7">
    <source>
        <dbReference type="SAM" id="MobiDB-lite"/>
    </source>
</evidence>
<dbReference type="SUPFAM" id="SSF51905">
    <property type="entry name" value="FAD/NAD(P)-binding domain"/>
    <property type="match status" value="1"/>
</dbReference>
<gene>
    <name evidence="8" type="ORF">PTE30175_01724</name>
</gene>
<dbReference type="GO" id="GO:0004499">
    <property type="term" value="F:N,N-dimethylaniline monooxygenase activity"/>
    <property type="evidence" value="ECO:0007669"/>
    <property type="project" value="InterPro"/>
</dbReference>
<evidence type="ECO:0000256" key="5">
    <source>
        <dbReference type="ARBA" id="ARBA00022857"/>
    </source>
</evidence>
<accession>A0A5E4U3U2</accession>
<feature type="compositionally biased region" description="Polar residues" evidence="7">
    <location>
        <begin position="1"/>
        <end position="15"/>
    </location>
</feature>
<reference evidence="8 9" key="1">
    <citation type="submission" date="2019-08" db="EMBL/GenBank/DDBJ databases">
        <authorList>
            <person name="Peeters C."/>
        </authorList>
    </citation>
    <scope>NUCLEOTIDE SEQUENCE [LARGE SCALE GENOMIC DNA]</scope>
    <source>
        <strain evidence="8 9">LMG 30175</strain>
    </source>
</reference>
<dbReference type="OrthoDB" id="9766402at2"/>
<evidence type="ECO:0000313" key="8">
    <source>
        <dbReference type="EMBL" id="VVD94381.1"/>
    </source>
</evidence>
<comment type="cofactor">
    <cofactor evidence="1">
        <name>FAD</name>
        <dbReference type="ChEBI" id="CHEBI:57692"/>
    </cofactor>
</comment>
<keyword evidence="6" id="KW-0560">Oxidoreductase</keyword>
<evidence type="ECO:0000256" key="4">
    <source>
        <dbReference type="ARBA" id="ARBA00022827"/>
    </source>
</evidence>
<keyword evidence="5" id="KW-0521">NADP</keyword>
<dbReference type="Proteomes" id="UP000414233">
    <property type="component" value="Unassembled WGS sequence"/>
</dbReference>
<dbReference type="Pfam" id="PF13450">
    <property type="entry name" value="NAD_binding_8"/>
    <property type="match status" value="1"/>
</dbReference>
<keyword evidence="8" id="KW-0503">Monooxygenase</keyword>
<dbReference type="Gene3D" id="3.50.50.60">
    <property type="entry name" value="FAD/NAD(P)-binding domain"/>
    <property type="match status" value="2"/>
</dbReference>
<dbReference type="GO" id="GO:0050660">
    <property type="term" value="F:flavin adenine dinucleotide binding"/>
    <property type="evidence" value="ECO:0007669"/>
    <property type="project" value="InterPro"/>
</dbReference>
<sequence length="606" mass="68284">MSTVESNRTRATSGNEEGLRRKYAKERAKRLRPEGIAQFHHLSEALGKDPFTPIVERKPLTDHVTFTFIGGGLAGLLAGAQVRQSGVQDVRIVDTAGDFGGVWYWNRYPGVMCDTPSLVYMPLLEETGYIPTRKWAYGPEIREHCKRIGQKFGLYDHALFHTKVEEIIWQEDDLRWLVVTNRGDRFTSTFIGIGLGPLSEPKVPGVPGIEDFAGKSFHTSRWDYAYTGGTPEGASMDKLRDKRVAIIGTGATSVQAVPQLARDARQLFVFQRTPSGVDARNNAPIDPEWFRSIATPGWQKRLDDNYVANWEGVYGRPGPDIKVENLLDDNGFCQIAQRIRFAILSVPPEELSPERLRVALEESDDAAMERIRARIDEVVEDSRTAEMLKPWYRQLCKRPCFHDEYLQAFNRPNIHLIDTNGRGVERITPRGVIANGVEYDVDCLIYATGFDYSLNVLGSMSFEVTGRDRLTLRNAWSDGTRTLHGMHVHGFPNLFLVQLAQGGFFALNAPSGWADAARTIASIVGHAVNHHYREVETTREAQNSWVEWLLTAGVQWASEDCTPGYYNQEGRKPDPYLVGYPAGTKKFFAYIEAWRASGEFDGLKFR</sequence>
<dbReference type="Pfam" id="PF00743">
    <property type="entry name" value="FMO-like"/>
    <property type="match status" value="1"/>
</dbReference>
<evidence type="ECO:0000256" key="3">
    <source>
        <dbReference type="ARBA" id="ARBA00022630"/>
    </source>
</evidence>
<dbReference type="PANTHER" id="PTHR43098">
    <property type="entry name" value="L-ORNITHINE N(5)-MONOOXYGENASE-RELATED"/>
    <property type="match status" value="1"/>
</dbReference>
<organism evidence="8 9">
    <name type="scientific">Pandoraea terrae</name>
    <dbReference type="NCBI Taxonomy" id="1537710"/>
    <lineage>
        <taxon>Bacteria</taxon>
        <taxon>Pseudomonadati</taxon>
        <taxon>Pseudomonadota</taxon>
        <taxon>Betaproteobacteria</taxon>
        <taxon>Burkholderiales</taxon>
        <taxon>Burkholderiaceae</taxon>
        <taxon>Pandoraea</taxon>
    </lineage>
</organism>
<keyword evidence="3" id="KW-0285">Flavoprotein</keyword>
<keyword evidence="9" id="KW-1185">Reference proteome</keyword>
<dbReference type="EMBL" id="CABPRZ010000006">
    <property type="protein sequence ID" value="VVD94381.1"/>
    <property type="molecule type" value="Genomic_DNA"/>
</dbReference>
<proteinExistence type="inferred from homology"/>
<dbReference type="RefSeq" id="WP_150696662.1">
    <property type="nucleotide sequence ID" value="NZ_CABPRZ010000006.1"/>
</dbReference>
<dbReference type="GO" id="GO:0050661">
    <property type="term" value="F:NADP binding"/>
    <property type="evidence" value="ECO:0007669"/>
    <property type="project" value="InterPro"/>
</dbReference>
<feature type="region of interest" description="Disordered" evidence="7">
    <location>
        <begin position="1"/>
        <end position="21"/>
    </location>
</feature>
<dbReference type="InterPro" id="IPR036188">
    <property type="entry name" value="FAD/NAD-bd_sf"/>
</dbReference>
<keyword evidence="4" id="KW-0274">FAD</keyword>
<evidence type="ECO:0000256" key="6">
    <source>
        <dbReference type="ARBA" id="ARBA00023002"/>
    </source>
</evidence>
<evidence type="ECO:0000256" key="2">
    <source>
        <dbReference type="ARBA" id="ARBA00010139"/>
    </source>
</evidence>